<accession>A0A938BRC2</accession>
<dbReference type="GO" id="GO:0008690">
    <property type="term" value="F:3-deoxy-manno-octulosonate cytidylyltransferase activity"/>
    <property type="evidence" value="ECO:0007669"/>
    <property type="project" value="UniProtKB-EC"/>
</dbReference>
<dbReference type="InterPro" id="IPR004528">
    <property type="entry name" value="KdsB"/>
</dbReference>
<keyword evidence="1 4" id="KW-0808">Transferase</keyword>
<evidence type="ECO:0000256" key="1">
    <source>
        <dbReference type="ARBA" id="ARBA00022679"/>
    </source>
</evidence>
<dbReference type="NCBIfam" id="TIGR00466">
    <property type="entry name" value="kdsB"/>
    <property type="match status" value="1"/>
</dbReference>
<evidence type="ECO:0000256" key="2">
    <source>
        <dbReference type="ARBA" id="ARBA00022695"/>
    </source>
</evidence>
<dbReference type="InterPro" id="IPR029044">
    <property type="entry name" value="Nucleotide-diphossugar_trans"/>
</dbReference>
<dbReference type="GO" id="GO:0005829">
    <property type="term" value="C:cytosol"/>
    <property type="evidence" value="ECO:0007669"/>
    <property type="project" value="TreeGrafter"/>
</dbReference>
<gene>
    <name evidence="4" type="primary">kdsB</name>
    <name evidence="4" type="ORF">FJY75_09930</name>
</gene>
<dbReference type="Gene3D" id="3.90.550.10">
    <property type="entry name" value="Spore Coat Polysaccharide Biosynthesis Protein SpsA, Chain A"/>
    <property type="match status" value="1"/>
</dbReference>
<dbReference type="PANTHER" id="PTHR42866">
    <property type="entry name" value="3-DEOXY-MANNO-OCTULOSONATE CYTIDYLYLTRANSFERASE"/>
    <property type="match status" value="1"/>
</dbReference>
<keyword evidence="2 4" id="KW-0548">Nucleotidyltransferase</keyword>
<reference evidence="4" key="1">
    <citation type="submission" date="2019-03" db="EMBL/GenBank/DDBJ databases">
        <title>Lake Tanganyika Metagenome-Assembled Genomes (MAGs).</title>
        <authorList>
            <person name="Tran P."/>
        </authorList>
    </citation>
    <scope>NUCLEOTIDE SEQUENCE</scope>
    <source>
        <strain evidence="4">M_DeepCast_400m_m2_100</strain>
    </source>
</reference>
<dbReference type="AlphaFoldDB" id="A0A938BRC2"/>
<evidence type="ECO:0000313" key="4">
    <source>
        <dbReference type="EMBL" id="MBM3318152.1"/>
    </source>
</evidence>
<protein>
    <submittedName>
        <fullName evidence="4">3-deoxy-manno-octulosonate cytidylyltransferase</fullName>
        <ecNumber evidence="4">2.7.7.38</ecNumber>
    </submittedName>
</protein>
<dbReference type="InterPro" id="IPR003329">
    <property type="entry name" value="Cytidylyl_trans"/>
</dbReference>
<dbReference type="EMBL" id="VGIY01000277">
    <property type="protein sequence ID" value="MBM3318152.1"/>
    <property type="molecule type" value="Genomic_DNA"/>
</dbReference>
<dbReference type="Pfam" id="PF02348">
    <property type="entry name" value="CTP_transf_3"/>
    <property type="match status" value="1"/>
</dbReference>
<dbReference type="CDD" id="cd02517">
    <property type="entry name" value="CMP-KDO-Synthetase"/>
    <property type="match status" value="1"/>
</dbReference>
<sequence>MGQAQEGLAVIIPARLASTRLPRKLLALAAGRPILEWTWRRACLACGPDAVWIATDSDEIASAAASFGARVVPTGEHRCGTERVAEAATRLSPTPEWVINLQGDEPLVELGTLRALARALSCDPGSIATCGAPLESPAAWLDPAVVKVVDAADGRILYFSRAPVPGTREGGGAEAFVRVSRRVRRHIGIYGFPRALLARFVTLAPAPLEEAESLEQMRAIEAGLPMRLVRVAAAPPAVDTPADLEAVRRILASADGAGGDGDG</sequence>
<dbReference type="Proteomes" id="UP000748308">
    <property type="component" value="Unassembled WGS sequence"/>
</dbReference>
<dbReference type="GO" id="GO:0009103">
    <property type="term" value="P:lipopolysaccharide biosynthetic process"/>
    <property type="evidence" value="ECO:0007669"/>
    <property type="project" value="UniProtKB-KW"/>
</dbReference>
<keyword evidence="3" id="KW-0448">Lipopolysaccharide biosynthesis</keyword>
<dbReference type="SUPFAM" id="SSF53448">
    <property type="entry name" value="Nucleotide-diphospho-sugar transferases"/>
    <property type="match status" value="1"/>
</dbReference>
<name>A0A938BRC2_UNCEI</name>
<dbReference type="PANTHER" id="PTHR42866:SF2">
    <property type="entry name" value="3-DEOXY-MANNO-OCTULOSONATE CYTIDYLYLTRANSFERASE, MITOCHONDRIAL"/>
    <property type="match status" value="1"/>
</dbReference>
<comment type="caution">
    <text evidence="4">The sequence shown here is derived from an EMBL/GenBank/DDBJ whole genome shotgun (WGS) entry which is preliminary data.</text>
</comment>
<proteinExistence type="predicted"/>
<dbReference type="NCBIfam" id="NF003952">
    <property type="entry name" value="PRK05450.1-5"/>
    <property type="match status" value="1"/>
</dbReference>
<dbReference type="EC" id="2.7.7.38" evidence="4"/>
<evidence type="ECO:0000313" key="5">
    <source>
        <dbReference type="Proteomes" id="UP000748308"/>
    </source>
</evidence>
<organism evidence="4 5">
    <name type="scientific">Eiseniibacteriota bacterium</name>
    <dbReference type="NCBI Taxonomy" id="2212470"/>
    <lineage>
        <taxon>Bacteria</taxon>
        <taxon>Candidatus Eiseniibacteriota</taxon>
    </lineage>
</organism>
<evidence type="ECO:0000256" key="3">
    <source>
        <dbReference type="ARBA" id="ARBA00022985"/>
    </source>
</evidence>